<keyword evidence="2" id="KW-1185">Reference proteome</keyword>
<dbReference type="EMBL" id="MN044033">
    <property type="protein sequence ID" value="QDB71742.1"/>
    <property type="molecule type" value="Genomic_DNA"/>
</dbReference>
<evidence type="ECO:0000313" key="2">
    <source>
        <dbReference type="Proteomes" id="UP000320940"/>
    </source>
</evidence>
<dbReference type="Proteomes" id="UP000320940">
    <property type="component" value="Segment"/>
</dbReference>
<gene>
    <name evidence="1" type="ORF">CPT_Marfa_087</name>
</gene>
<sequence>MNTKAIMWCFGPNKIIGELQDQREVEGVMYYTFLEKATGRCYTLQESDFTVM</sequence>
<reference evidence="2" key="1">
    <citation type="submission" date="2019-06" db="EMBL/GenBank/DDBJ databases">
        <title>Complete genome of the novel Klebsiella pneumoniae phage Marfa.</title>
        <authorList>
            <person name="Harb L."/>
            <person name="Boeckman J."/>
            <person name="Newkirk H."/>
            <person name="Liu M."/>
            <person name="Gill J."/>
            <person name="Ramsey J."/>
        </authorList>
    </citation>
    <scope>NUCLEOTIDE SEQUENCE [LARGE SCALE GENOMIC DNA]</scope>
</reference>
<name>A0A4Y5TQX7_9CAUD</name>
<accession>A0A4Y5TQX7</accession>
<evidence type="ECO:0000313" key="1">
    <source>
        <dbReference type="EMBL" id="QDB71742.1"/>
    </source>
</evidence>
<proteinExistence type="predicted"/>
<protein>
    <submittedName>
        <fullName evidence="1">Uncharacterized protein</fullName>
    </submittedName>
</protein>
<organism evidence="1 2">
    <name type="scientific">Klebsiella phage Marfa</name>
    <dbReference type="NCBI Taxonomy" id="2587809"/>
    <lineage>
        <taxon>Viruses</taxon>
        <taxon>Duplodnaviria</taxon>
        <taxon>Heunggongvirae</taxon>
        <taxon>Uroviricota</taxon>
        <taxon>Caudoviricetes</taxon>
        <taxon>Marfavirus</taxon>
        <taxon>Marfavirus marfa</taxon>
    </lineage>
</organism>